<gene>
    <name evidence="2" type="ORF">VNO78_10325</name>
</gene>
<organism evidence="2 3">
    <name type="scientific">Psophocarpus tetragonolobus</name>
    <name type="common">Winged bean</name>
    <name type="synonym">Dolichos tetragonolobus</name>
    <dbReference type="NCBI Taxonomy" id="3891"/>
    <lineage>
        <taxon>Eukaryota</taxon>
        <taxon>Viridiplantae</taxon>
        <taxon>Streptophyta</taxon>
        <taxon>Embryophyta</taxon>
        <taxon>Tracheophyta</taxon>
        <taxon>Spermatophyta</taxon>
        <taxon>Magnoliopsida</taxon>
        <taxon>eudicotyledons</taxon>
        <taxon>Gunneridae</taxon>
        <taxon>Pentapetalae</taxon>
        <taxon>rosids</taxon>
        <taxon>fabids</taxon>
        <taxon>Fabales</taxon>
        <taxon>Fabaceae</taxon>
        <taxon>Papilionoideae</taxon>
        <taxon>50 kb inversion clade</taxon>
        <taxon>NPAAA clade</taxon>
        <taxon>indigoferoid/millettioid clade</taxon>
        <taxon>Phaseoleae</taxon>
        <taxon>Psophocarpus</taxon>
    </lineage>
</organism>
<evidence type="ECO:0000256" key="1">
    <source>
        <dbReference type="SAM" id="SignalP"/>
    </source>
</evidence>
<evidence type="ECO:0000313" key="2">
    <source>
        <dbReference type="EMBL" id="KAK7399149.1"/>
    </source>
</evidence>
<evidence type="ECO:0000313" key="3">
    <source>
        <dbReference type="Proteomes" id="UP001386955"/>
    </source>
</evidence>
<dbReference type="EMBL" id="JAYMYS010000003">
    <property type="protein sequence ID" value="KAK7399149.1"/>
    <property type="molecule type" value="Genomic_DNA"/>
</dbReference>
<protein>
    <recommendedName>
        <fullName evidence="4">Secreted protein</fullName>
    </recommendedName>
</protein>
<evidence type="ECO:0008006" key="4">
    <source>
        <dbReference type="Google" id="ProtNLM"/>
    </source>
</evidence>
<keyword evidence="1" id="KW-0732">Signal</keyword>
<comment type="caution">
    <text evidence="2">The sequence shown here is derived from an EMBL/GenBank/DDBJ whole genome shotgun (WGS) entry which is preliminary data.</text>
</comment>
<reference evidence="2 3" key="1">
    <citation type="submission" date="2024-01" db="EMBL/GenBank/DDBJ databases">
        <title>The genomes of 5 underutilized Papilionoideae crops provide insights into root nodulation and disease resistanc.</title>
        <authorList>
            <person name="Jiang F."/>
        </authorList>
    </citation>
    <scope>NUCLEOTIDE SEQUENCE [LARGE SCALE GENOMIC DNA]</scope>
    <source>
        <strain evidence="2">DUOXIRENSHENG_FW03</strain>
        <tissue evidence="2">Leaves</tissue>
    </source>
</reference>
<feature type="signal peptide" evidence="1">
    <location>
        <begin position="1"/>
        <end position="22"/>
    </location>
</feature>
<accession>A0AAN9SJM8</accession>
<dbReference type="Proteomes" id="UP001386955">
    <property type="component" value="Unassembled WGS sequence"/>
</dbReference>
<proteinExistence type="predicted"/>
<feature type="chain" id="PRO_5042946006" description="Secreted protein" evidence="1">
    <location>
        <begin position="23"/>
        <end position="78"/>
    </location>
</feature>
<keyword evidence="3" id="KW-1185">Reference proteome</keyword>
<sequence length="78" mass="8756">MIPQHSFWVTCHVLYILRFISSFETNLTKNGRPFPEHCRGFDSLLLDVTIHEGGGVQCAVYSVLCVSAEQACPNQSKK</sequence>
<name>A0AAN9SJM8_PSOTE</name>
<dbReference type="AlphaFoldDB" id="A0AAN9SJM8"/>